<sequence length="211" mass="23571">MNNIIIPSSIQFGSHGLRVTSAISKAEFLAGLMFVKQAENATLFYLADLISYGQEHFGNEETALALEQAQFDMLRITHASKLKSIDTGLRENYSLTSEHCYVLSQNCPEDKREEWAKISHTEGLTAHELQKSIRANTVIRKKDVTASAGTGTGIPLLTSVTFHFNRWLHTITEEKILNLPIPELRKILDTLMPIITLCAKIEKALSSTKTK</sequence>
<gene>
    <name evidence="1" type="ORF">UFOVP705_35</name>
    <name evidence="2" type="ORF">UFOVP736_46</name>
</gene>
<evidence type="ECO:0000313" key="2">
    <source>
        <dbReference type="EMBL" id="CAB5224259.1"/>
    </source>
</evidence>
<organism evidence="1">
    <name type="scientific">uncultured Caudovirales phage</name>
    <dbReference type="NCBI Taxonomy" id="2100421"/>
    <lineage>
        <taxon>Viruses</taxon>
        <taxon>Duplodnaviria</taxon>
        <taxon>Heunggongvirae</taxon>
        <taxon>Uroviricota</taxon>
        <taxon>Caudoviricetes</taxon>
        <taxon>Peduoviridae</taxon>
        <taxon>Maltschvirus</taxon>
        <taxon>Maltschvirus maltsch</taxon>
    </lineage>
</organism>
<protein>
    <submittedName>
        <fullName evidence="1">Uncharacterized protein</fullName>
    </submittedName>
</protein>
<proteinExistence type="predicted"/>
<dbReference type="EMBL" id="LR798327">
    <property type="protein sequence ID" value="CAB5224259.1"/>
    <property type="molecule type" value="Genomic_DNA"/>
</dbReference>
<accession>A0A6J5NPK0</accession>
<reference evidence="1" key="1">
    <citation type="submission" date="2020-04" db="EMBL/GenBank/DDBJ databases">
        <authorList>
            <person name="Chiriac C."/>
            <person name="Salcher M."/>
            <person name="Ghai R."/>
            <person name="Kavagutti S V."/>
        </authorList>
    </citation>
    <scope>NUCLEOTIDE SEQUENCE</scope>
</reference>
<name>A0A6J5NPK0_9CAUD</name>
<evidence type="ECO:0000313" key="1">
    <source>
        <dbReference type="EMBL" id="CAB4158928.1"/>
    </source>
</evidence>
<dbReference type="EMBL" id="LR796685">
    <property type="protein sequence ID" value="CAB4158928.1"/>
    <property type="molecule type" value="Genomic_DNA"/>
</dbReference>